<dbReference type="InterPro" id="IPR006076">
    <property type="entry name" value="FAD-dep_OxRdtase"/>
</dbReference>
<dbReference type="Gene3D" id="3.50.50.60">
    <property type="entry name" value="FAD/NAD(P)-binding domain"/>
    <property type="match status" value="1"/>
</dbReference>
<dbReference type="RefSeq" id="WP_245732043.1">
    <property type="nucleotide sequence ID" value="NZ_AP027363.1"/>
</dbReference>
<dbReference type="GO" id="GO:0002098">
    <property type="term" value="P:tRNA wobble uridine modification"/>
    <property type="evidence" value="ECO:0007669"/>
    <property type="project" value="TreeGrafter"/>
</dbReference>
<dbReference type="EMBL" id="FOHK01000002">
    <property type="protein sequence ID" value="SES82895.1"/>
    <property type="molecule type" value="Genomic_DNA"/>
</dbReference>
<dbReference type="Proteomes" id="UP000199308">
    <property type="component" value="Unassembled WGS sequence"/>
</dbReference>
<evidence type="ECO:0000259" key="12">
    <source>
        <dbReference type="Pfam" id="PF05430"/>
    </source>
</evidence>
<keyword evidence="7 10" id="KW-0274">FAD</keyword>
<protein>
    <recommendedName>
        <fullName evidence="10">tRNA 5-methylaminomethyl-2-thiouridine biosynthesis bifunctional protein MnmC</fullName>
        <shortName evidence="10">tRNA mnm(5)s(2)U biosynthesis bifunctional protein</shortName>
    </recommendedName>
    <domain>
        <recommendedName>
            <fullName evidence="10">tRNA (mnm(5)s(2)U34)-methyltransferase</fullName>
            <ecNumber evidence="10">2.1.1.61</ecNumber>
        </recommendedName>
    </domain>
    <domain>
        <recommendedName>
            <fullName evidence="10">FAD-dependent cmnm(5)s(2)U34 oxidoreductase</fullName>
            <ecNumber evidence="10">1.5.-.-</ecNumber>
        </recommendedName>
    </domain>
</protein>
<keyword evidence="3 10" id="KW-0285">Flavoprotein</keyword>
<dbReference type="InterPro" id="IPR036188">
    <property type="entry name" value="FAD/NAD-bd_sf"/>
</dbReference>
<dbReference type="EC" id="2.1.1.61" evidence="10"/>
<keyword evidence="2 10" id="KW-0489">Methyltransferase</keyword>
<evidence type="ECO:0000256" key="4">
    <source>
        <dbReference type="ARBA" id="ARBA00022679"/>
    </source>
</evidence>
<dbReference type="InterPro" id="IPR029063">
    <property type="entry name" value="SAM-dependent_MTases_sf"/>
</dbReference>
<evidence type="ECO:0000256" key="6">
    <source>
        <dbReference type="ARBA" id="ARBA00022694"/>
    </source>
</evidence>
<dbReference type="PANTHER" id="PTHR13847:SF283">
    <property type="entry name" value="TRNA 5-METHYLAMINOMETHYL-2-THIOURIDINE BIOSYNTHESIS BIFUNCTIONAL PROTEIN MNMC"/>
    <property type="match status" value="1"/>
</dbReference>
<keyword evidence="14" id="KW-1185">Reference proteome</keyword>
<dbReference type="GO" id="GO:0005737">
    <property type="term" value="C:cytoplasm"/>
    <property type="evidence" value="ECO:0007669"/>
    <property type="project" value="UniProtKB-SubCell"/>
</dbReference>
<dbReference type="NCBIfam" id="TIGR03197">
    <property type="entry name" value="MnmC_Cterm"/>
    <property type="match status" value="1"/>
</dbReference>
<dbReference type="NCBIfam" id="NF033855">
    <property type="entry name" value="tRNA_MNMC2"/>
    <property type="match status" value="1"/>
</dbReference>
<sequence length="665" mass="73653">MTSSNSIIFQQDGSPFSTQFDDIYFDTEDGCSQSEDIFINGNDIRQRLLKSDSDFTIAETGFGTGLNFLLTLQLFMSLAQEHDIAELPTLHFISTEKFPLDKATLEQSLLLLPQLSAVVSLLLSQYPEQTSNSCKLKFLDGKVTLSLLIGDAAQSLSGLDRRYENKINAWYLDGFAPAKNPDMWSPALFQQMHRLSAEQATVATFTVAGIVKRGLTTAGFRIYKQVAKGKKKEMLAGKFQMPKHKGYMQRPLTTKPQHVAIIGGGIASACAAYSLAKAGIKVTLYCKDESIAQGASSNAIGAIYPLIHLVKDDISIFYEKAFEHALGRYNTLLAQGYEFDHDWCGLLELSFKEPLRKRQQQFAEKSPWSTRLIQAIDAKTASERANIPLNDGGMYFPKAGWIAPAQLVSAMLKAAQAIGQVKIKTKVNVEQISPLADDKHHTKWQLKTNKGSLLVNHLVLSTGAEGLLSDIDELKHLPVYAVRGQVSSMISKAPLDKLSTVICHKGYLTPANQNEHCIGATFDKDDFSIQQKDSDDSYNLDMLNQAMGYLNPWTSKDVVQSKARLRCMTPDHWPIVGPMPDIEQHKTVYPHLAKDKHWKYDDPAPVKKGLYVLTGLGARGLCTAPLLGDILAADLSSAPYPVDNTMLFNLAPNRFVIRDIIKNKC</sequence>
<evidence type="ECO:0000313" key="13">
    <source>
        <dbReference type="EMBL" id="SES82895.1"/>
    </source>
</evidence>
<dbReference type="InterPro" id="IPR008471">
    <property type="entry name" value="MnmC-like_methylTransf"/>
</dbReference>
<dbReference type="InterPro" id="IPR023032">
    <property type="entry name" value="tRNA_MAMT_biosynth_bifunc_MnmC"/>
</dbReference>
<comment type="subcellular location">
    <subcellularLocation>
        <location evidence="10">Cytoplasm</location>
    </subcellularLocation>
</comment>
<dbReference type="GO" id="GO:0032259">
    <property type="term" value="P:methylation"/>
    <property type="evidence" value="ECO:0007669"/>
    <property type="project" value="UniProtKB-KW"/>
</dbReference>
<evidence type="ECO:0000256" key="5">
    <source>
        <dbReference type="ARBA" id="ARBA00022691"/>
    </source>
</evidence>
<keyword evidence="1 10" id="KW-0963">Cytoplasm</keyword>
<keyword evidence="6 10" id="KW-0819">tRNA processing</keyword>
<dbReference type="GO" id="GO:0016645">
    <property type="term" value="F:oxidoreductase activity, acting on the CH-NH group of donors"/>
    <property type="evidence" value="ECO:0007669"/>
    <property type="project" value="InterPro"/>
</dbReference>
<dbReference type="NCBIfam" id="NF002481">
    <property type="entry name" value="PRK01747.1-2"/>
    <property type="match status" value="1"/>
</dbReference>
<dbReference type="Gene3D" id="3.30.9.10">
    <property type="entry name" value="D-Amino Acid Oxidase, subunit A, domain 2"/>
    <property type="match status" value="1"/>
</dbReference>
<keyword evidence="9 10" id="KW-0511">Multifunctional enzyme</keyword>
<evidence type="ECO:0000313" key="14">
    <source>
        <dbReference type="Proteomes" id="UP000199308"/>
    </source>
</evidence>
<accession>A0A1H9ZPY7</accession>
<dbReference type="STRING" id="349064.SAMN05660429_00516"/>
<reference evidence="13 14" key="1">
    <citation type="submission" date="2016-10" db="EMBL/GenBank/DDBJ databases">
        <authorList>
            <person name="de Groot N.N."/>
        </authorList>
    </citation>
    <scope>NUCLEOTIDE SEQUENCE [LARGE SCALE GENOMIC DNA]</scope>
    <source>
        <strain evidence="13 14">DSM 19706</strain>
    </source>
</reference>
<dbReference type="Pfam" id="PF01266">
    <property type="entry name" value="DAO"/>
    <property type="match status" value="1"/>
</dbReference>
<comment type="cofactor">
    <cofactor evidence="10">
        <name>FAD</name>
        <dbReference type="ChEBI" id="CHEBI:57692"/>
    </cofactor>
</comment>
<dbReference type="GO" id="GO:0004808">
    <property type="term" value="F:tRNA (5-methylaminomethyl-2-thiouridylate)(34)-methyltransferase activity"/>
    <property type="evidence" value="ECO:0007669"/>
    <property type="project" value="UniProtKB-EC"/>
</dbReference>
<comment type="similarity">
    <text evidence="10">In the N-terminal section; belongs to the methyltransferase superfamily. tRNA (mnm(5)s(2)U34)-methyltransferase family.</text>
</comment>
<proteinExistence type="inferred from homology"/>
<name>A0A1H9ZPY7_THASX</name>
<dbReference type="InterPro" id="IPR017610">
    <property type="entry name" value="tRNA_S-uridine_synth_MnmC_C"/>
</dbReference>
<feature type="domain" description="MnmC-like methyltransferase" evidence="12">
    <location>
        <begin position="114"/>
        <end position="238"/>
    </location>
</feature>
<evidence type="ECO:0000256" key="2">
    <source>
        <dbReference type="ARBA" id="ARBA00022603"/>
    </source>
</evidence>
<feature type="domain" description="FAD dependent oxidoreductase" evidence="11">
    <location>
        <begin position="258"/>
        <end position="633"/>
    </location>
</feature>
<dbReference type="Gene3D" id="3.40.50.150">
    <property type="entry name" value="Vaccinia Virus protein VP39"/>
    <property type="match status" value="1"/>
</dbReference>
<dbReference type="InterPro" id="IPR047785">
    <property type="entry name" value="tRNA_MNMC2"/>
</dbReference>
<evidence type="ECO:0000256" key="9">
    <source>
        <dbReference type="ARBA" id="ARBA00023268"/>
    </source>
</evidence>
<keyword evidence="5 10" id="KW-0949">S-adenosyl-L-methionine</keyword>
<dbReference type="Pfam" id="PF05430">
    <property type="entry name" value="Methyltransf_30"/>
    <property type="match status" value="1"/>
</dbReference>
<keyword evidence="8 10" id="KW-0560">Oxidoreductase</keyword>
<dbReference type="EC" id="1.5.-.-" evidence="10"/>
<comment type="function">
    <text evidence="10">Catalyzes the last two steps in the biosynthesis of 5-methylaminomethyl-2-thiouridine (mnm(5)s(2)U) at the wobble position (U34) in tRNA. Catalyzes the FAD-dependent demodification of cmnm(5)s(2)U34 to nm(5)s(2)U34, followed by the transfer of a methyl group from S-adenosyl-L-methionine to nm(5)s(2)U34, to form mnm(5)s(2)U34.</text>
</comment>
<evidence type="ECO:0000256" key="7">
    <source>
        <dbReference type="ARBA" id="ARBA00022827"/>
    </source>
</evidence>
<dbReference type="HAMAP" id="MF_01102">
    <property type="entry name" value="MnmC"/>
    <property type="match status" value="1"/>
</dbReference>
<gene>
    <name evidence="10" type="primary">mnmC</name>
    <name evidence="13" type="ORF">SAMN05660429_00516</name>
</gene>
<organism evidence="13 14">
    <name type="scientific">Thalassotalea agarivorans</name>
    <name type="common">Thalassomonas agarivorans</name>
    <dbReference type="NCBI Taxonomy" id="349064"/>
    <lineage>
        <taxon>Bacteria</taxon>
        <taxon>Pseudomonadati</taxon>
        <taxon>Pseudomonadota</taxon>
        <taxon>Gammaproteobacteria</taxon>
        <taxon>Alteromonadales</taxon>
        <taxon>Colwelliaceae</taxon>
        <taxon>Thalassotalea</taxon>
    </lineage>
</organism>
<feature type="region of interest" description="tRNA (mnm(5)s(2)U34)-methyltransferase" evidence="10">
    <location>
        <begin position="1"/>
        <end position="240"/>
    </location>
</feature>
<evidence type="ECO:0000256" key="1">
    <source>
        <dbReference type="ARBA" id="ARBA00022490"/>
    </source>
</evidence>
<dbReference type="AlphaFoldDB" id="A0A1H9ZPY7"/>
<comment type="catalytic activity">
    <reaction evidence="10">
        <text>5-aminomethyl-2-thiouridine(34) in tRNA + S-adenosyl-L-methionine = 5-methylaminomethyl-2-thiouridine(34) in tRNA + S-adenosyl-L-homocysteine + H(+)</text>
        <dbReference type="Rhea" id="RHEA:19569"/>
        <dbReference type="Rhea" id="RHEA-COMP:10195"/>
        <dbReference type="Rhea" id="RHEA-COMP:10197"/>
        <dbReference type="ChEBI" id="CHEBI:15378"/>
        <dbReference type="ChEBI" id="CHEBI:57856"/>
        <dbReference type="ChEBI" id="CHEBI:59789"/>
        <dbReference type="ChEBI" id="CHEBI:74454"/>
        <dbReference type="ChEBI" id="CHEBI:74455"/>
        <dbReference type="EC" id="2.1.1.61"/>
    </reaction>
</comment>
<evidence type="ECO:0000256" key="8">
    <source>
        <dbReference type="ARBA" id="ARBA00023002"/>
    </source>
</evidence>
<comment type="similarity">
    <text evidence="10">In the C-terminal section; belongs to the DAO family.</text>
</comment>
<dbReference type="PANTHER" id="PTHR13847">
    <property type="entry name" value="SARCOSINE DEHYDROGENASE-RELATED"/>
    <property type="match status" value="1"/>
</dbReference>
<keyword evidence="4 10" id="KW-0808">Transferase</keyword>
<feature type="region of interest" description="FAD-dependent cmnm(5)s(2)U34 oxidoreductase" evidence="10">
    <location>
        <begin position="262"/>
        <end position="665"/>
    </location>
</feature>
<evidence type="ECO:0000256" key="3">
    <source>
        <dbReference type="ARBA" id="ARBA00022630"/>
    </source>
</evidence>
<dbReference type="SUPFAM" id="SSF51905">
    <property type="entry name" value="FAD/NAD(P)-binding domain"/>
    <property type="match status" value="1"/>
</dbReference>
<dbReference type="GO" id="GO:0050660">
    <property type="term" value="F:flavin adenine dinucleotide binding"/>
    <property type="evidence" value="ECO:0007669"/>
    <property type="project" value="UniProtKB-UniRule"/>
</dbReference>
<evidence type="ECO:0000256" key="10">
    <source>
        <dbReference type="HAMAP-Rule" id="MF_01102"/>
    </source>
</evidence>
<evidence type="ECO:0000259" key="11">
    <source>
        <dbReference type="Pfam" id="PF01266"/>
    </source>
</evidence>